<protein>
    <recommendedName>
        <fullName evidence="2">SURP motif domain-containing protein</fullName>
    </recommendedName>
</protein>
<dbReference type="SUPFAM" id="SSF109905">
    <property type="entry name" value="Surp module (SWAP domain)"/>
    <property type="match status" value="1"/>
</dbReference>
<dbReference type="GO" id="GO:0003723">
    <property type="term" value="F:RNA binding"/>
    <property type="evidence" value="ECO:0007669"/>
    <property type="project" value="InterPro"/>
</dbReference>
<name>A0A1R1X1I4_9FUNG</name>
<dbReference type="PROSITE" id="PS50128">
    <property type="entry name" value="SURP"/>
    <property type="match status" value="1"/>
</dbReference>
<feature type="region of interest" description="Disordered" evidence="1">
    <location>
        <begin position="43"/>
        <end position="76"/>
    </location>
</feature>
<evidence type="ECO:0000313" key="3">
    <source>
        <dbReference type="EMBL" id="OMJ08474.1"/>
    </source>
</evidence>
<keyword evidence="4" id="KW-1185">Reference proteome</keyword>
<feature type="domain" description="SURP motif" evidence="2">
    <location>
        <begin position="1"/>
        <end position="28"/>
    </location>
</feature>
<dbReference type="Pfam" id="PF01805">
    <property type="entry name" value="Surp"/>
    <property type="match status" value="1"/>
</dbReference>
<gene>
    <name evidence="3" type="ORF">AYI70_g11531</name>
</gene>
<dbReference type="Gene3D" id="1.10.10.790">
    <property type="entry name" value="Surp module"/>
    <property type="match status" value="1"/>
</dbReference>
<comment type="caution">
    <text evidence="3">The sequence shown here is derived from an EMBL/GenBank/DDBJ whole genome shotgun (WGS) entry which is preliminary data.</text>
</comment>
<dbReference type="Proteomes" id="UP000187283">
    <property type="component" value="Unassembled WGS sequence"/>
</dbReference>
<dbReference type="GO" id="GO:0006396">
    <property type="term" value="P:RNA processing"/>
    <property type="evidence" value="ECO:0007669"/>
    <property type="project" value="InterPro"/>
</dbReference>
<dbReference type="EMBL" id="LSSN01005786">
    <property type="protein sequence ID" value="OMJ08474.1"/>
    <property type="molecule type" value="Genomic_DNA"/>
</dbReference>
<evidence type="ECO:0000256" key="1">
    <source>
        <dbReference type="SAM" id="MobiDB-lite"/>
    </source>
</evidence>
<evidence type="ECO:0000313" key="4">
    <source>
        <dbReference type="Proteomes" id="UP000187283"/>
    </source>
</evidence>
<dbReference type="AlphaFoldDB" id="A0A1R1X1I4"/>
<dbReference type="OrthoDB" id="447637at2759"/>
<organism evidence="3 4">
    <name type="scientific">Smittium culicis</name>
    <dbReference type="NCBI Taxonomy" id="133412"/>
    <lineage>
        <taxon>Eukaryota</taxon>
        <taxon>Fungi</taxon>
        <taxon>Fungi incertae sedis</taxon>
        <taxon>Zoopagomycota</taxon>
        <taxon>Kickxellomycotina</taxon>
        <taxon>Harpellomycetes</taxon>
        <taxon>Harpellales</taxon>
        <taxon>Legeriomycetaceae</taxon>
        <taxon>Smittium</taxon>
    </lineage>
</organism>
<feature type="compositionally biased region" description="Low complexity" evidence="1">
    <location>
        <begin position="67"/>
        <end position="76"/>
    </location>
</feature>
<reference evidence="3 4" key="1">
    <citation type="submission" date="2017-01" db="EMBL/GenBank/DDBJ databases">
        <authorList>
            <person name="Mah S.A."/>
            <person name="Swanson W.J."/>
            <person name="Moy G.W."/>
            <person name="Vacquier V.D."/>
        </authorList>
    </citation>
    <scope>NUCLEOTIDE SEQUENCE [LARGE SCALE GENOMIC DNA]</scope>
    <source>
        <strain evidence="3 4">GSMNP</strain>
    </source>
</reference>
<sequence>MEIKLMVKQSSNPVFGFLSKSNKLHIFYNHLKYLIQTGLYGYESDSESEGDVDQAQPAIAPLPSPPQLSTSQSSATKLAAEISGSKVYEDKTGALSSDLSINSRKELGSNLDNKSVEKYEKGFENKVVEVAEVKSVKLPSHIK</sequence>
<proteinExistence type="predicted"/>
<dbReference type="InterPro" id="IPR035967">
    <property type="entry name" value="SWAP/Surp_sf"/>
</dbReference>
<evidence type="ECO:0000259" key="2">
    <source>
        <dbReference type="PROSITE" id="PS50128"/>
    </source>
</evidence>
<dbReference type="InterPro" id="IPR000061">
    <property type="entry name" value="Surp"/>
</dbReference>
<accession>A0A1R1X1I4</accession>